<keyword evidence="1" id="KW-0472">Membrane</keyword>
<protein>
    <submittedName>
        <fullName evidence="2">Transglycosylase associated protein</fullName>
    </submittedName>
</protein>
<sequence length="83" mass="9299">MMFWIAWAVVGIVIWGAMNSWMTGQVAGNGWWASLIVTLIGSWLGDFLLGDWLWVIAGFNIIAGAIGAIIFNWLWSLVRKKTE</sequence>
<evidence type="ECO:0000313" key="2">
    <source>
        <dbReference type="EMBL" id="SDJ19007.1"/>
    </source>
</evidence>
<dbReference type="AlphaFoldDB" id="A0A1G8RPW8"/>
<proteinExistence type="predicted"/>
<keyword evidence="1" id="KW-1133">Transmembrane helix</keyword>
<dbReference type="GeneID" id="42305769"/>
<gene>
    <name evidence="2" type="ORF">SAMN04487909_11387</name>
</gene>
<evidence type="ECO:0000313" key="3">
    <source>
        <dbReference type="Proteomes" id="UP000182836"/>
    </source>
</evidence>
<evidence type="ECO:0000256" key="1">
    <source>
        <dbReference type="SAM" id="Phobius"/>
    </source>
</evidence>
<dbReference type="EMBL" id="FNED01000013">
    <property type="protein sequence ID" value="SDJ19007.1"/>
    <property type="molecule type" value="Genomic_DNA"/>
</dbReference>
<feature type="transmembrane region" description="Helical" evidence="1">
    <location>
        <begin position="52"/>
        <end position="75"/>
    </location>
</feature>
<reference evidence="2 3" key="1">
    <citation type="submission" date="2016-10" db="EMBL/GenBank/DDBJ databases">
        <authorList>
            <person name="de Groot N.N."/>
        </authorList>
    </citation>
    <scope>NUCLEOTIDE SEQUENCE [LARGE SCALE GENOMIC DNA]</scope>
    <source>
        <strain evidence="2 3">DSM 2895</strain>
    </source>
</reference>
<organism evidence="2 3">
    <name type="scientific">Aneurinibacillus migulanus</name>
    <name type="common">Bacillus migulanus</name>
    <dbReference type="NCBI Taxonomy" id="47500"/>
    <lineage>
        <taxon>Bacteria</taxon>
        <taxon>Bacillati</taxon>
        <taxon>Bacillota</taxon>
        <taxon>Bacilli</taxon>
        <taxon>Bacillales</taxon>
        <taxon>Paenibacillaceae</taxon>
        <taxon>Aneurinibacillus group</taxon>
        <taxon>Aneurinibacillus</taxon>
    </lineage>
</organism>
<accession>A0A1G8RPW8</accession>
<dbReference type="Proteomes" id="UP000182836">
    <property type="component" value="Unassembled WGS sequence"/>
</dbReference>
<keyword evidence="1" id="KW-0812">Transmembrane</keyword>
<dbReference type="RefSeq" id="WP_235355948.1">
    <property type="nucleotide sequence ID" value="NZ_BJOA01000144.1"/>
</dbReference>
<name>A0A1G8RPW8_ANEMI</name>